<dbReference type="InterPro" id="IPR020829">
    <property type="entry name" value="GlycerAld_3-P_DH_cat"/>
</dbReference>
<feature type="binding site" evidence="4">
    <location>
        <begin position="212"/>
        <end position="213"/>
    </location>
    <ligand>
        <name>D-glyceraldehyde 3-phosphate</name>
        <dbReference type="ChEBI" id="CHEBI:59776"/>
    </ligand>
</feature>
<dbReference type="SMART" id="SM00846">
    <property type="entry name" value="Gp_dh_N"/>
    <property type="match status" value="1"/>
</dbReference>
<dbReference type="Pfam" id="PF02800">
    <property type="entry name" value="Gp_dh_C"/>
    <property type="match status" value="1"/>
</dbReference>
<feature type="domain" description="Glyceraldehyde 3-phosphate dehydrogenase NAD(P) binding" evidence="9">
    <location>
        <begin position="4"/>
        <end position="154"/>
    </location>
</feature>
<dbReference type="GO" id="GO:0051287">
    <property type="term" value="F:NAD binding"/>
    <property type="evidence" value="ECO:0007669"/>
    <property type="project" value="InterPro"/>
</dbReference>
<keyword evidence="5" id="KW-0547">Nucleotide-binding</keyword>
<dbReference type="InterPro" id="IPR020828">
    <property type="entry name" value="GlycerAld_3-P_DH_NAD(P)-bd"/>
</dbReference>
<protein>
    <recommendedName>
        <fullName evidence="8">Glyceraldehyde-3-phosphate dehydrogenase</fullName>
        <ecNumber evidence="8">1.2.1.-</ecNumber>
    </recommendedName>
</protein>
<dbReference type="GO" id="GO:0006006">
    <property type="term" value="P:glucose metabolic process"/>
    <property type="evidence" value="ECO:0007669"/>
    <property type="project" value="InterPro"/>
</dbReference>
<evidence type="ECO:0000313" key="10">
    <source>
        <dbReference type="EMBL" id="OIP97520.1"/>
    </source>
</evidence>
<dbReference type="Pfam" id="PF00044">
    <property type="entry name" value="Gp_dh_N"/>
    <property type="match status" value="1"/>
</dbReference>
<dbReference type="STRING" id="1817892.AUK40_03050"/>
<dbReference type="NCBIfam" id="TIGR01534">
    <property type="entry name" value="GAPDH-I"/>
    <property type="match status" value="1"/>
</dbReference>
<name>A0A1J5J1Z1_9BACT</name>
<dbReference type="EC" id="1.2.1.-" evidence="8"/>
<evidence type="ECO:0000259" key="9">
    <source>
        <dbReference type="SMART" id="SM00846"/>
    </source>
</evidence>
<dbReference type="InterPro" id="IPR036291">
    <property type="entry name" value="NAD(P)-bd_dom_sf"/>
</dbReference>
<dbReference type="InterPro" id="IPR020831">
    <property type="entry name" value="GlycerAld/Erythrose_P_DH"/>
</dbReference>
<sequence length="338" mass="36783">MPTARLGINGFGRIGRQIARIVFEQNRDIEIVGVNDLMKPSVLAHLFKYDSNFGIFNGTVEAKETSIVINGHEIPVLAEKDPAVLPWGKLGAEYVIESTGLFVDKEGATKHITAGAKKVLISAPAKDEDITIVLGVNQEKYDPATHHIISNASCTTNCLAPIAKVINDKFTIKKGSMTTVHSYTMDQKLQDAPHKDLRRSRSACQSIIPTTTGAAKALGLVIPSLKGKIDGFSLRVPTSTVSIVDLVALVEEPTTREEVNQALRDAAASGSLKGYLDTSDEPLVSIDYKGNCFSSIADLMSTMVIDGNLVKAVSWYDNEWGYSNRMVDLVEYVHSFEK</sequence>
<dbReference type="PIRSF" id="PIRSF000149">
    <property type="entry name" value="GAP_DH"/>
    <property type="match status" value="1"/>
</dbReference>
<evidence type="ECO:0000256" key="4">
    <source>
        <dbReference type="PIRSR" id="PIRSR000149-2"/>
    </source>
</evidence>
<gene>
    <name evidence="10" type="ORF">AUK40_03050</name>
</gene>
<evidence type="ECO:0000313" key="11">
    <source>
        <dbReference type="Proteomes" id="UP000183245"/>
    </source>
</evidence>
<comment type="similarity">
    <text evidence="1 7">Belongs to the glyceraldehyde-3-phosphate dehydrogenase family.</text>
</comment>
<dbReference type="InterPro" id="IPR006424">
    <property type="entry name" value="Glyceraldehyde-3-P_DH_1"/>
</dbReference>
<dbReference type="GO" id="GO:0050661">
    <property type="term" value="F:NADP binding"/>
    <property type="evidence" value="ECO:0007669"/>
    <property type="project" value="InterPro"/>
</dbReference>
<dbReference type="Proteomes" id="UP000183245">
    <property type="component" value="Unassembled WGS sequence"/>
</dbReference>
<evidence type="ECO:0000256" key="7">
    <source>
        <dbReference type="RuleBase" id="RU000397"/>
    </source>
</evidence>
<dbReference type="FunFam" id="3.40.50.720:FF:000001">
    <property type="entry name" value="Glyceraldehyde-3-phosphate dehydrogenase"/>
    <property type="match status" value="1"/>
</dbReference>
<comment type="caution">
    <text evidence="10">The sequence shown here is derived from an EMBL/GenBank/DDBJ whole genome shotgun (WGS) entry which is preliminary data.</text>
</comment>
<evidence type="ECO:0000256" key="6">
    <source>
        <dbReference type="PIRSR" id="PIRSR000149-4"/>
    </source>
</evidence>
<feature type="active site" description="Nucleophile" evidence="3">
    <location>
        <position position="154"/>
    </location>
</feature>
<feature type="binding site" evidence="4">
    <location>
        <begin position="153"/>
        <end position="155"/>
    </location>
    <ligand>
        <name>D-glyceraldehyde 3-phosphate</name>
        <dbReference type="ChEBI" id="CHEBI:59776"/>
    </ligand>
</feature>
<dbReference type="Gene3D" id="3.30.360.10">
    <property type="entry name" value="Dihydrodipicolinate Reductase, domain 2"/>
    <property type="match status" value="1"/>
</dbReference>
<evidence type="ECO:0000256" key="8">
    <source>
        <dbReference type="RuleBase" id="RU361160"/>
    </source>
</evidence>
<feature type="binding site" evidence="5">
    <location>
        <position position="36"/>
    </location>
    <ligand>
        <name>NAD(+)</name>
        <dbReference type="ChEBI" id="CHEBI:57540"/>
    </ligand>
</feature>
<reference evidence="10 11" key="1">
    <citation type="journal article" date="2016" name="Environ. Microbiol.">
        <title>Genomic resolution of a cold subsurface aquifer community provides metabolic insights for novel microbes adapted to high CO concentrations.</title>
        <authorList>
            <person name="Probst A.J."/>
            <person name="Castelle C.J."/>
            <person name="Singh A."/>
            <person name="Brown C.T."/>
            <person name="Anantharaman K."/>
            <person name="Sharon I."/>
            <person name="Hug L.A."/>
            <person name="Burstein D."/>
            <person name="Emerson J.B."/>
            <person name="Thomas B.C."/>
            <person name="Banfield J.F."/>
        </authorList>
    </citation>
    <scope>NUCLEOTIDE SEQUENCE [LARGE SCALE GENOMIC DNA]</scope>
    <source>
        <strain evidence="10">CG2_30_54_11</strain>
    </source>
</reference>
<organism evidence="10 11">
    <name type="scientific">Candidatus Wirthbacteria bacterium CG2_30_54_11</name>
    <dbReference type="NCBI Taxonomy" id="1817892"/>
    <lineage>
        <taxon>Bacteria</taxon>
        <taxon>Candidatus Wirthbacteria</taxon>
    </lineage>
</organism>
<evidence type="ECO:0000256" key="5">
    <source>
        <dbReference type="PIRSR" id="PIRSR000149-3"/>
    </source>
</evidence>
<feature type="binding site" evidence="5">
    <location>
        <position position="318"/>
    </location>
    <ligand>
        <name>NAD(+)</name>
        <dbReference type="ChEBI" id="CHEBI:57540"/>
    </ligand>
</feature>
<dbReference type="GO" id="GO:0016620">
    <property type="term" value="F:oxidoreductase activity, acting on the aldehyde or oxo group of donors, NAD or NADP as acceptor"/>
    <property type="evidence" value="ECO:0007669"/>
    <property type="project" value="InterPro"/>
</dbReference>
<dbReference type="PROSITE" id="PS00071">
    <property type="entry name" value="GAPDH"/>
    <property type="match status" value="1"/>
</dbReference>
<evidence type="ECO:0000256" key="2">
    <source>
        <dbReference type="ARBA" id="ARBA00023002"/>
    </source>
</evidence>
<dbReference type="AlphaFoldDB" id="A0A1J5J1Z1"/>
<feature type="binding site" evidence="5">
    <location>
        <begin position="13"/>
        <end position="14"/>
    </location>
    <ligand>
        <name>NAD(+)</name>
        <dbReference type="ChEBI" id="CHEBI:57540"/>
    </ligand>
</feature>
<evidence type="ECO:0000256" key="3">
    <source>
        <dbReference type="PIRSR" id="PIRSR000149-1"/>
    </source>
</evidence>
<evidence type="ECO:0000256" key="1">
    <source>
        <dbReference type="ARBA" id="ARBA00007406"/>
    </source>
</evidence>
<dbReference type="InterPro" id="IPR020830">
    <property type="entry name" value="GlycerAld_3-P_DH_AS"/>
</dbReference>
<keyword evidence="2 8" id="KW-0560">Oxidoreductase</keyword>
<dbReference type="PANTHER" id="PTHR43148">
    <property type="entry name" value="GLYCERALDEHYDE-3-PHOSPHATE DEHYDROGENASE 2"/>
    <property type="match status" value="1"/>
</dbReference>
<dbReference type="FunFam" id="3.30.360.10:FF:000002">
    <property type="entry name" value="Glyceraldehyde-3-phosphate dehydrogenase"/>
    <property type="match status" value="1"/>
</dbReference>
<proteinExistence type="inferred from homology"/>
<feature type="binding site" evidence="5">
    <location>
        <position position="122"/>
    </location>
    <ligand>
        <name>NAD(+)</name>
        <dbReference type="ChEBI" id="CHEBI:57540"/>
    </ligand>
</feature>
<dbReference type="CDD" id="cd05214">
    <property type="entry name" value="GAPDH_I_N"/>
    <property type="match status" value="1"/>
</dbReference>
<dbReference type="EMBL" id="MNZT01000053">
    <property type="protein sequence ID" value="OIP97520.1"/>
    <property type="molecule type" value="Genomic_DNA"/>
</dbReference>
<dbReference type="SUPFAM" id="SSF55347">
    <property type="entry name" value="Glyceraldehyde-3-phosphate dehydrogenase-like, C-terminal domain"/>
    <property type="match status" value="1"/>
</dbReference>
<dbReference type="PRINTS" id="PR00078">
    <property type="entry name" value="G3PDHDRGNASE"/>
</dbReference>
<dbReference type="CDD" id="cd18126">
    <property type="entry name" value="GAPDH_I_C"/>
    <property type="match status" value="1"/>
</dbReference>
<dbReference type="SUPFAM" id="SSF51735">
    <property type="entry name" value="NAD(P)-binding Rossmann-fold domains"/>
    <property type="match status" value="1"/>
</dbReference>
<keyword evidence="5" id="KW-0520">NAD</keyword>
<feature type="site" description="Activates thiol group during catalysis" evidence="6">
    <location>
        <position position="181"/>
    </location>
</feature>
<accession>A0A1J5J1Z1</accession>
<feature type="binding site" evidence="4">
    <location>
        <position position="235"/>
    </location>
    <ligand>
        <name>D-glyceraldehyde 3-phosphate</name>
        <dbReference type="ChEBI" id="CHEBI:59776"/>
    </ligand>
</feature>
<dbReference type="Gene3D" id="3.40.50.720">
    <property type="entry name" value="NAD(P)-binding Rossmann-like Domain"/>
    <property type="match status" value="1"/>
</dbReference>
<feature type="binding site" evidence="4">
    <location>
        <position position="184"/>
    </location>
    <ligand>
        <name>D-glyceraldehyde 3-phosphate</name>
        <dbReference type="ChEBI" id="CHEBI:59776"/>
    </ligand>
</feature>